<proteinExistence type="predicted"/>
<dbReference type="EMBL" id="BTSY01000005">
    <property type="protein sequence ID" value="GMT27022.1"/>
    <property type="molecule type" value="Genomic_DNA"/>
</dbReference>
<comment type="caution">
    <text evidence="2">The sequence shown here is derived from an EMBL/GenBank/DDBJ whole genome shotgun (WGS) entry which is preliminary data.</text>
</comment>
<feature type="non-terminal residue" evidence="2">
    <location>
        <position position="1"/>
    </location>
</feature>
<reference evidence="2" key="1">
    <citation type="submission" date="2023-10" db="EMBL/GenBank/DDBJ databases">
        <title>Genome assembly of Pristionchus species.</title>
        <authorList>
            <person name="Yoshida K."/>
            <person name="Sommer R.J."/>
        </authorList>
    </citation>
    <scope>NUCLEOTIDE SEQUENCE</scope>
    <source>
        <strain evidence="2">RS5133</strain>
    </source>
</reference>
<dbReference type="AlphaFoldDB" id="A0AAV5W5B7"/>
<feature type="chain" id="PRO_5043764384" description="Secreted protein" evidence="1">
    <location>
        <begin position="18"/>
        <end position="433"/>
    </location>
</feature>
<evidence type="ECO:0000256" key="1">
    <source>
        <dbReference type="SAM" id="SignalP"/>
    </source>
</evidence>
<evidence type="ECO:0000313" key="3">
    <source>
        <dbReference type="Proteomes" id="UP001432322"/>
    </source>
</evidence>
<accession>A0AAV5W5B7</accession>
<feature type="signal peptide" evidence="1">
    <location>
        <begin position="1"/>
        <end position="17"/>
    </location>
</feature>
<sequence>IKLGVLSLLIVAAAAFGAQKEFKADCQDNLAQGLKVLEEVYNHLSGVVAEERTEHLRKKRSTWPDGLAEIVARAMVDRNVKRENNKKSKTSNAELVAPCPAQETMGMNCNVPSYPEDDGDAARRGKRSVDTVTHRYPRLSHDYEGSMDPFAYYAEMLHAHLSNSSACDGGFTDLNSISEAQLYGFFSLLATRTPGAFCPLCHHMAEELHERLIKPVEMVAGAGHGAVTHFFSHLPSPKTLCSAVAPGCHNNYAVKAGTYTDASVCTACSFCNILTNLVQHKFLLNQESIDKLFNNLQHYFFRFACSEMCCLAAAFPEELRMDYAKCQDTAKKTYYRLVEAAKVLLRPERLCTLELKWCQLNETPNLLHCLREACEDSAGDNPFFRWICTQIPDRPADADKFLNVQDTKVYKEKSDYHTEFEQKMRQKREAGEL</sequence>
<evidence type="ECO:0000313" key="2">
    <source>
        <dbReference type="EMBL" id="GMT27022.1"/>
    </source>
</evidence>
<keyword evidence="3" id="KW-1185">Reference proteome</keyword>
<evidence type="ECO:0008006" key="4">
    <source>
        <dbReference type="Google" id="ProtNLM"/>
    </source>
</evidence>
<name>A0AAV5W5B7_9BILA</name>
<keyword evidence="1" id="KW-0732">Signal</keyword>
<gene>
    <name evidence="2" type="ORF">PFISCL1PPCAC_18319</name>
</gene>
<protein>
    <recommendedName>
        <fullName evidence="4">Secreted protein</fullName>
    </recommendedName>
</protein>
<organism evidence="2 3">
    <name type="scientific">Pristionchus fissidentatus</name>
    <dbReference type="NCBI Taxonomy" id="1538716"/>
    <lineage>
        <taxon>Eukaryota</taxon>
        <taxon>Metazoa</taxon>
        <taxon>Ecdysozoa</taxon>
        <taxon>Nematoda</taxon>
        <taxon>Chromadorea</taxon>
        <taxon>Rhabditida</taxon>
        <taxon>Rhabditina</taxon>
        <taxon>Diplogasteromorpha</taxon>
        <taxon>Diplogasteroidea</taxon>
        <taxon>Neodiplogasteridae</taxon>
        <taxon>Pristionchus</taxon>
    </lineage>
</organism>
<dbReference type="Proteomes" id="UP001432322">
    <property type="component" value="Unassembled WGS sequence"/>
</dbReference>